<comment type="similarity">
    <text evidence="2 4">Belongs to the pyridoxal phosphate-binding protein YggS/PROSC family.</text>
</comment>
<dbReference type="Gene3D" id="3.20.20.10">
    <property type="entry name" value="Alanine racemase"/>
    <property type="match status" value="1"/>
</dbReference>
<dbReference type="PANTHER" id="PTHR10146:SF14">
    <property type="entry name" value="PYRIDOXAL PHOSPHATE HOMEOSTASIS PROTEIN"/>
    <property type="match status" value="1"/>
</dbReference>
<dbReference type="PROSITE" id="PS01211">
    <property type="entry name" value="UPF0001"/>
    <property type="match status" value="1"/>
</dbReference>
<comment type="cofactor">
    <cofactor evidence="3">
        <name>pyridoxal 5'-phosphate</name>
        <dbReference type="ChEBI" id="CHEBI:597326"/>
    </cofactor>
</comment>
<proteinExistence type="inferred from homology"/>
<comment type="caution">
    <text evidence="6">The sequence shown here is derived from an EMBL/GenBank/DDBJ whole genome shotgun (WGS) entry which is preliminary data.</text>
</comment>
<dbReference type="RefSeq" id="WP_116279683.1">
    <property type="nucleotide sequence ID" value="NZ_NFZX01000084.1"/>
</dbReference>
<dbReference type="CDD" id="cd00635">
    <property type="entry name" value="PLPDE_III_YBL036c_like"/>
    <property type="match status" value="1"/>
</dbReference>
<gene>
    <name evidence="6" type="ORF">CAI16_19240</name>
</gene>
<dbReference type="Pfam" id="PF01168">
    <property type="entry name" value="Ala_racemase_N"/>
    <property type="match status" value="1"/>
</dbReference>
<feature type="domain" description="Alanine racemase N-terminal" evidence="5">
    <location>
        <begin position="47"/>
        <end position="231"/>
    </location>
</feature>
<evidence type="ECO:0000256" key="1">
    <source>
        <dbReference type="ARBA" id="ARBA00022898"/>
    </source>
</evidence>
<sequence>MNAGWIEDNLKFVREKINATCQAAGRDPNNVKLLLATKTVSEYKIKQALEAGETLIGENKVQELQEKYSLLQNETVKWHFIGHLQTNKVKQVLKFVTCIHSVDRLKLGRVLHRELTKENRKLDILVQVNTSYEESKFGVAPEDTLNLIKQLAELDTLNIKGLMTIGKLTTDDKETRECFRLLKSIQQQVIEQNDPRVEMDILSMGMSGDFSIAIEEGATLVRVGTAIFGEREYPDSYYWNEQFSIRDE</sequence>
<dbReference type="SUPFAM" id="SSF51419">
    <property type="entry name" value="PLP-binding barrel"/>
    <property type="match status" value="1"/>
</dbReference>
<dbReference type="GO" id="GO:0030170">
    <property type="term" value="F:pyridoxal phosphate binding"/>
    <property type="evidence" value="ECO:0007669"/>
    <property type="project" value="UniProtKB-UniRule"/>
</dbReference>
<evidence type="ECO:0000256" key="3">
    <source>
        <dbReference type="PIRSR" id="PIRSR004848-1"/>
    </source>
</evidence>
<dbReference type="InterPro" id="IPR001608">
    <property type="entry name" value="Ala_racemase_N"/>
</dbReference>
<feature type="modified residue" description="N6-(pyridoxal phosphate)lysine" evidence="2 3">
    <location>
        <position position="38"/>
    </location>
</feature>
<dbReference type="PANTHER" id="PTHR10146">
    <property type="entry name" value="PROLINE SYNTHETASE CO-TRANSCRIBED BACTERIAL HOMOLOG PROTEIN"/>
    <property type="match status" value="1"/>
</dbReference>
<dbReference type="EMBL" id="NFZX01000084">
    <property type="protein sequence ID" value="RFA32025.1"/>
    <property type="molecule type" value="Genomic_DNA"/>
</dbReference>
<evidence type="ECO:0000259" key="5">
    <source>
        <dbReference type="Pfam" id="PF01168"/>
    </source>
</evidence>
<dbReference type="Proteomes" id="UP000256488">
    <property type="component" value="Unassembled WGS sequence"/>
</dbReference>
<dbReference type="HAMAP" id="MF_02087">
    <property type="entry name" value="PLP_homeostasis"/>
    <property type="match status" value="1"/>
</dbReference>
<keyword evidence="1 2" id="KW-0663">Pyridoxal phosphate</keyword>
<dbReference type="NCBIfam" id="TIGR00044">
    <property type="entry name" value="YggS family pyridoxal phosphate-dependent enzyme"/>
    <property type="match status" value="1"/>
</dbReference>
<dbReference type="InterPro" id="IPR029066">
    <property type="entry name" value="PLP-binding_barrel"/>
</dbReference>
<accession>A0A3E0WJH4</accession>
<protein>
    <recommendedName>
        <fullName evidence="2">Pyridoxal phosphate homeostasis protein</fullName>
        <shortName evidence="2">PLP homeostasis protein</shortName>
    </recommendedName>
</protein>
<dbReference type="FunFam" id="3.20.20.10:FF:000018">
    <property type="entry name" value="Pyridoxal phosphate homeostasis protein"/>
    <property type="match status" value="1"/>
</dbReference>
<dbReference type="PIRSF" id="PIRSF004848">
    <property type="entry name" value="YBL036c_PLPDEIII"/>
    <property type="match status" value="1"/>
</dbReference>
<evidence type="ECO:0000313" key="7">
    <source>
        <dbReference type="Proteomes" id="UP000256488"/>
    </source>
</evidence>
<evidence type="ECO:0000313" key="6">
    <source>
        <dbReference type="EMBL" id="RFA32025.1"/>
    </source>
</evidence>
<reference evidence="6 7" key="1">
    <citation type="submission" date="2017-05" db="EMBL/GenBank/DDBJ databases">
        <title>Virgibacillus sp. AK90 isolated from a saltern of Kakinada, India.</title>
        <authorList>
            <person name="Gupta V."/>
            <person name="Sidhu C."/>
            <person name="Korpole S."/>
            <person name="Pinnaka A.K."/>
        </authorList>
    </citation>
    <scope>NUCLEOTIDE SEQUENCE [LARGE SCALE GENOMIC DNA]</scope>
    <source>
        <strain evidence="6 7">AK90</strain>
    </source>
</reference>
<organism evidence="6 7">
    <name type="scientific">Virgibacillus dokdonensis</name>
    <dbReference type="NCBI Taxonomy" id="302167"/>
    <lineage>
        <taxon>Bacteria</taxon>
        <taxon>Bacillati</taxon>
        <taxon>Bacillota</taxon>
        <taxon>Bacilli</taxon>
        <taxon>Bacillales</taxon>
        <taxon>Bacillaceae</taxon>
        <taxon>Virgibacillus</taxon>
    </lineage>
</organism>
<evidence type="ECO:0000256" key="2">
    <source>
        <dbReference type="HAMAP-Rule" id="MF_02087"/>
    </source>
</evidence>
<evidence type="ECO:0000256" key="4">
    <source>
        <dbReference type="RuleBase" id="RU004514"/>
    </source>
</evidence>
<dbReference type="AlphaFoldDB" id="A0A3E0WJH4"/>
<name>A0A3E0WJH4_9BACI</name>
<dbReference type="InterPro" id="IPR011078">
    <property type="entry name" value="PyrdxlP_homeostasis"/>
</dbReference>
<comment type="function">
    <text evidence="2">Pyridoxal 5'-phosphate (PLP)-binding protein, which is involved in PLP homeostasis.</text>
</comment>